<gene>
    <name evidence="7" type="ORF">JNE38_09430</name>
</gene>
<evidence type="ECO:0000313" key="7">
    <source>
        <dbReference type="EMBL" id="QRG69322.1"/>
    </source>
</evidence>
<dbReference type="PANTHER" id="PTHR34858:SF1">
    <property type="entry name" value="CYSO-CYSTEINE PEPTIDASE"/>
    <property type="match status" value="1"/>
</dbReference>
<evidence type="ECO:0000256" key="1">
    <source>
        <dbReference type="ARBA" id="ARBA00022670"/>
    </source>
</evidence>
<evidence type="ECO:0000256" key="4">
    <source>
        <dbReference type="ARBA" id="ARBA00022833"/>
    </source>
</evidence>
<keyword evidence="1" id="KW-0645">Protease</keyword>
<organism evidence="7 8">
    <name type="scientific">Brevibacillus choshinensis</name>
    <dbReference type="NCBI Taxonomy" id="54911"/>
    <lineage>
        <taxon>Bacteria</taxon>
        <taxon>Bacillati</taxon>
        <taxon>Bacillota</taxon>
        <taxon>Bacilli</taxon>
        <taxon>Bacillales</taxon>
        <taxon>Paenibacillaceae</taxon>
        <taxon>Brevibacillus</taxon>
    </lineage>
</organism>
<dbReference type="SUPFAM" id="SSF102712">
    <property type="entry name" value="JAB1/MPN domain"/>
    <property type="match status" value="1"/>
</dbReference>
<dbReference type="InterPro" id="IPR051929">
    <property type="entry name" value="VirAsm_ModProt"/>
</dbReference>
<reference evidence="7 8" key="1">
    <citation type="submission" date="2021-01" db="EMBL/GenBank/DDBJ databases">
        <title>Identification of strong promoters based on the transcriptome of Brevibacillus choshinensis.</title>
        <authorList>
            <person name="Yao D."/>
            <person name="Zhang K."/>
            <person name="Wu J."/>
        </authorList>
    </citation>
    <scope>NUCLEOTIDE SEQUENCE [LARGE SCALE GENOMIC DNA]</scope>
    <source>
        <strain evidence="7 8">HPD31-SP3</strain>
    </source>
</reference>
<evidence type="ECO:0000256" key="2">
    <source>
        <dbReference type="ARBA" id="ARBA00022723"/>
    </source>
</evidence>
<dbReference type="CDD" id="cd08070">
    <property type="entry name" value="MPN_like"/>
    <property type="match status" value="1"/>
</dbReference>
<dbReference type="PANTHER" id="PTHR34858">
    <property type="entry name" value="CYSO-CYSTEINE PEPTIDASE"/>
    <property type="match status" value="1"/>
</dbReference>
<feature type="domain" description="MPN" evidence="6">
    <location>
        <begin position="1"/>
        <end position="120"/>
    </location>
</feature>
<protein>
    <submittedName>
        <fullName evidence="7">M67 family metallopeptidase</fullName>
    </submittedName>
</protein>
<dbReference type="EMBL" id="CP069127">
    <property type="protein sequence ID" value="QRG69322.1"/>
    <property type="molecule type" value="Genomic_DNA"/>
</dbReference>
<name>A0ABX7FVL0_BRECH</name>
<keyword evidence="3" id="KW-0378">Hydrolase</keyword>
<dbReference type="Gene3D" id="3.40.140.10">
    <property type="entry name" value="Cytidine Deaminase, domain 2"/>
    <property type="match status" value="1"/>
</dbReference>
<evidence type="ECO:0000313" key="8">
    <source>
        <dbReference type="Proteomes" id="UP000596248"/>
    </source>
</evidence>
<dbReference type="Pfam" id="PF14464">
    <property type="entry name" value="Prok-JAB"/>
    <property type="match status" value="1"/>
</dbReference>
<sequence>MVRHCMEERPAEACGLLSGRSGCAETIWRMENIEKSPVAFAMDPRHIQKVFQRMALKGETLVGIYHSHPTAPPVPSLEDIAYAYYTDAAYLILSLASPQPILGCYRITGQKALPLPYELR</sequence>
<keyword evidence="4" id="KW-0862">Zinc</keyword>
<evidence type="ECO:0000259" key="6">
    <source>
        <dbReference type="PROSITE" id="PS50249"/>
    </source>
</evidence>
<dbReference type="InterPro" id="IPR028090">
    <property type="entry name" value="JAB_dom_prok"/>
</dbReference>
<dbReference type="Proteomes" id="UP000596248">
    <property type="component" value="Chromosome"/>
</dbReference>
<dbReference type="InterPro" id="IPR037518">
    <property type="entry name" value="MPN"/>
</dbReference>
<keyword evidence="2" id="KW-0479">Metal-binding</keyword>
<dbReference type="PROSITE" id="PS50249">
    <property type="entry name" value="MPN"/>
    <property type="match status" value="1"/>
</dbReference>
<evidence type="ECO:0000256" key="3">
    <source>
        <dbReference type="ARBA" id="ARBA00022801"/>
    </source>
</evidence>
<evidence type="ECO:0000256" key="5">
    <source>
        <dbReference type="ARBA" id="ARBA00023049"/>
    </source>
</evidence>
<keyword evidence="5" id="KW-0482">Metalloprotease</keyword>
<proteinExistence type="predicted"/>
<accession>A0ABX7FVL0</accession>
<keyword evidence="8" id="KW-1185">Reference proteome</keyword>